<dbReference type="InterPro" id="IPR036770">
    <property type="entry name" value="Ankyrin_rpt-contain_sf"/>
</dbReference>
<name>A0ABM4D8J9_HYDVU</name>
<evidence type="ECO:0000256" key="3">
    <source>
        <dbReference type="ARBA" id="ARBA00038386"/>
    </source>
</evidence>
<keyword evidence="2" id="KW-0677">Repeat</keyword>
<dbReference type="Gene3D" id="1.25.40.20">
    <property type="entry name" value="Ankyrin repeat-containing domain"/>
    <property type="match status" value="1"/>
</dbReference>
<dbReference type="Pfam" id="PF13637">
    <property type="entry name" value="Ank_4"/>
    <property type="match status" value="1"/>
</dbReference>
<proteinExistence type="inferred from homology"/>
<evidence type="ECO:0000256" key="4">
    <source>
        <dbReference type="PROSITE-ProRule" id="PRU00023"/>
    </source>
</evidence>
<evidence type="ECO:0000313" key="6">
    <source>
        <dbReference type="RefSeq" id="XP_065670656.1"/>
    </source>
</evidence>
<keyword evidence="4" id="KW-0040">ANK repeat</keyword>
<keyword evidence="5" id="KW-1185">Reference proteome</keyword>
<sequence length="658" mass="74809">MLHPPCHSFAFSNTSGLIACSLNVLNFFFYLTMSVGLNVDYANPYTNQIFQEAVARNDFAVVKLLLKFGIHPKRNERNVHGLTALQQAVLDGHTRMAVILLEGGADIEAKTSNGWTCLHIAAAIGDLDMLITLIGHCADLIALTKNEELPIDLAATNDIKIKLAKEMSRIGYSELAQWYMRKLAAQEGMLYVLSTDTLLDMACDDNYDSNNTYPYVIRNIKYEHEEVFTDCETVPFFNNECNENKNFWQVDQEKMKYLSSSSGYVSEMMFDKNKDEFIKMGVKSCSVNNSPIHKNEEQQASFCDESEMYGNSDTLRRTASMRAHSQTIQRNPSKLELHIDYTNSAEDDEDDPEISPASQETSLLILKPEENCNNRSSNNQIRNVRFDNFDNANEFCNCPNCKKMGYAFSPDIRVTGRKLVQVQETAVNREEFSRFSYSFNNGRATGYPSSQYYPATTTNTYSNYGNHEKPRKRRNKLLSGIKSIFKESIKVQKGSAEPIVNDAGILFAVSLRDRNKSRSIRQKQSVRKSNSFSEKSSHKENYNEEFVLFSHEHVVRAPSFPCDILNSSKMPLTTESTVRCEFKRCTDYFNDNEVEESVFDLQSSLRDDRINIMMSKEQENKLSISRNGLNINKNGLGINKNVLGTNKLDSSTDEDLIL</sequence>
<accession>A0ABM4D8J9</accession>
<evidence type="ECO:0000256" key="2">
    <source>
        <dbReference type="ARBA" id="ARBA00022737"/>
    </source>
</evidence>
<dbReference type="Proteomes" id="UP001652625">
    <property type="component" value="Chromosome 12"/>
</dbReference>
<dbReference type="SUPFAM" id="SSF48403">
    <property type="entry name" value="Ankyrin repeat"/>
    <property type="match status" value="1"/>
</dbReference>
<dbReference type="GeneID" id="101235895"/>
<feature type="repeat" description="ANK" evidence="4">
    <location>
        <begin position="113"/>
        <end position="145"/>
    </location>
</feature>
<organism evidence="5 6">
    <name type="scientific">Hydra vulgaris</name>
    <name type="common">Hydra</name>
    <name type="synonym">Hydra attenuata</name>
    <dbReference type="NCBI Taxonomy" id="6087"/>
    <lineage>
        <taxon>Eukaryota</taxon>
        <taxon>Metazoa</taxon>
        <taxon>Cnidaria</taxon>
        <taxon>Hydrozoa</taxon>
        <taxon>Hydroidolina</taxon>
        <taxon>Anthoathecata</taxon>
        <taxon>Aplanulata</taxon>
        <taxon>Hydridae</taxon>
        <taxon>Hydra</taxon>
    </lineage>
</organism>
<comment type="similarity">
    <text evidence="3">Belongs to the NRARP family.</text>
</comment>
<dbReference type="PANTHER" id="PTHR24179">
    <property type="entry name" value="PROTEIN PHOSPHATASE 1 REGULATORY SUBUNIT 12"/>
    <property type="match status" value="1"/>
</dbReference>
<dbReference type="SMART" id="SM00248">
    <property type="entry name" value="ANK"/>
    <property type="match status" value="3"/>
</dbReference>
<keyword evidence="1" id="KW-0217">Developmental protein</keyword>
<dbReference type="PANTHER" id="PTHR24179:SF21">
    <property type="entry name" value="MYOSIN BINDING SUBUNIT, ISOFORM O"/>
    <property type="match status" value="1"/>
</dbReference>
<evidence type="ECO:0000313" key="5">
    <source>
        <dbReference type="Proteomes" id="UP001652625"/>
    </source>
</evidence>
<feature type="repeat" description="ANK" evidence="4">
    <location>
        <begin position="80"/>
        <end position="112"/>
    </location>
</feature>
<dbReference type="InterPro" id="IPR051226">
    <property type="entry name" value="PP1_Regulatory_Subunit"/>
</dbReference>
<gene>
    <name evidence="6" type="primary">LOC101235895</name>
</gene>
<dbReference type="InterPro" id="IPR002110">
    <property type="entry name" value="Ankyrin_rpt"/>
</dbReference>
<protein>
    <submittedName>
        <fullName evidence="6">Uncharacterized protein LOC101235895 isoform X2</fullName>
    </submittedName>
</protein>
<dbReference type="PROSITE" id="PS50297">
    <property type="entry name" value="ANK_REP_REGION"/>
    <property type="match status" value="2"/>
</dbReference>
<dbReference type="PROSITE" id="PS50088">
    <property type="entry name" value="ANK_REPEAT"/>
    <property type="match status" value="2"/>
</dbReference>
<dbReference type="RefSeq" id="XP_065670656.1">
    <property type="nucleotide sequence ID" value="XM_065814584.1"/>
</dbReference>
<reference evidence="6" key="1">
    <citation type="submission" date="2025-08" db="UniProtKB">
        <authorList>
            <consortium name="RefSeq"/>
        </authorList>
    </citation>
    <scope>IDENTIFICATION</scope>
</reference>
<evidence type="ECO:0000256" key="1">
    <source>
        <dbReference type="ARBA" id="ARBA00022473"/>
    </source>
</evidence>